<feature type="transmembrane region" description="Helical" evidence="6">
    <location>
        <begin position="159"/>
        <end position="179"/>
    </location>
</feature>
<dbReference type="OrthoDB" id="5242776at2"/>
<evidence type="ECO:0000313" key="7">
    <source>
        <dbReference type="EMBL" id="TQL69437.1"/>
    </source>
</evidence>
<name>A0A543AA03_9ACTN</name>
<evidence type="ECO:0000256" key="2">
    <source>
        <dbReference type="ARBA" id="ARBA00022692"/>
    </source>
</evidence>
<protein>
    <recommendedName>
        <fullName evidence="9">Membrane associated rhomboid family serine protease</fullName>
    </recommendedName>
</protein>
<evidence type="ECO:0000313" key="8">
    <source>
        <dbReference type="Proteomes" id="UP000320209"/>
    </source>
</evidence>
<dbReference type="Proteomes" id="UP000320209">
    <property type="component" value="Unassembled WGS sequence"/>
</dbReference>
<dbReference type="GO" id="GO:0016020">
    <property type="term" value="C:membrane"/>
    <property type="evidence" value="ECO:0007669"/>
    <property type="project" value="UniProtKB-SubCell"/>
</dbReference>
<evidence type="ECO:0008006" key="9">
    <source>
        <dbReference type="Google" id="ProtNLM"/>
    </source>
</evidence>
<feature type="transmembrane region" description="Helical" evidence="6">
    <location>
        <begin position="133"/>
        <end position="152"/>
    </location>
</feature>
<dbReference type="EMBL" id="VFOV01000001">
    <property type="protein sequence ID" value="TQL69437.1"/>
    <property type="molecule type" value="Genomic_DNA"/>
</dbReference>
<evidence type="ECO:0000256" key="4">
    <source>
        <dbReference type="ARBA" id="ARBA00023136"/>
    </source>
</evidence>
<keyword evidence="3 6" id="KW-1133">Transmembrane helix</keyword>
<feature type="transmembrane region" description="Helical" evidence="6">
    <location>
        <begin position="75"/>
        <end position="94"/>
    </location>
</feature>
<keyword evidence="8" id="KW-1185">Reference proteome</keyword>
<sequence>MRERFRLSPGGRYPHEPWFHIGSLGVTTTWLVVFGSIVGLVLFAALGGAGVASGLALIQPNVAALKLWTLVTWPFAYPEFSIFHVLAIFFFWYFGSDLERNELGRVRFAWMLVAFTGVLSVLTVLFGSVLDPGYLLAGLGMLEMMVVLLWIAQWPDRMFIFNIPAWLFGVILVGIQLIQYLGYRSWVMLLVFVVGLAINAFVARQFGLLDRFAWIPQVAGPPQQKAAKPAKAKKRKSSGPTVVAGPWESSTPTASKDDQRMDELLDKIHAEGADSLSGKEKKELMALRERRRRS</sequence>
<comment type="caution">
    <text evidence="7">The sequence shown here is derived from an EMBL/GenBank/DDBJ whole genome shotgun (WGS) entry which is preliminary data.</text>
</comment>
<feature type="transmembrane region" description="Helical" evidence="6">
    <location>
        <begin position="185"/>
        <end position="203"/>
    </location>
</feature>
<evidence type="ECO:0000256" key="6">
    <source>
        <dbReference type="SAM" id="Phobius"/>
    </source>
</evidence>
<proteinExistence type="predicted"/>
<comment type="subcellular location">
    <subcellularLocation>
        <location evidence="1">Membrane</location>
        <topology evidence="1">Multi-pass membrane protein</topology>
    </subcellularLocation>
</comment>
<evidence type="ECO:0000256" key="3">
    <source>
        <dbReference type="ARBA" id="ARBA00022989"/>
    </source>
</evidence>
<feature type="compositionally biased region" description="Basic and acidic residues" evidence="5">
    <location>
        <begin position="272"/>
        <end position="288"/>
    </location>
</feature>
<dbReference type="InterPro" id="IPR035952">
    <property type="entry name" value="Rhomboid-like_sf"/>
</dbReference>
<evidence type="ECO:0000256" key="5">
    <source>
        <dbReference type="SAM" id="MobiDB-lite"/>
    </source>
</evidence>
<feature type="region of interest" description="Disordered" evidence="5">
    <location>
        <begin position="224"/>
        <end position="260"/>
    </location>
</feature>
<accession>A0A543AA03</accession>
<reference evidence="7 8" key="1">
    <citation type="submission" date="2019-06" db="EMBL/GenBank/DDBJ databases">
        <title>Sequencing the genomes of 1000 actinobacteria strains.</title>
        <authorList>
            <person name="Klenk H.-P."/>
        </authorList>
    </citation>
    <scope>NUCLEOTIDE SEQUENCE [LARGE SCALE GENOMIC DNA]</scope>
    <source>
        <strain evidence="7 8">DSM 25218</strain>
    </source>
</reference>
<gene>
    <name evidence="7" type="ORF">FB381_3342</name>
</gene>
<dbReference type="SUPFAM" id="SSF144091">
    <property type="entry name" value="Rhomboid-like"/>
    <property type="match status" value="1"/>
</dbReference>
<keyword evidence="4 6" id="KW-0472">Membrane</keyword>
<feature type="transmembrane region" description="Helical" evidence="6">
    <location>
        <begin position="106"/>
        <end position="127"/>
    </location>
</feature>
<feature type="compositionally biased region" description="Basic residues" evidence="5">
    <location>
        <begin position="228"/>
        <end position="237"/>
    </location>
</feature>
<evidence type="ECO:0000256" key="1">
    <source>
        <dbReference type="ARBA" id="ARBA00004141"/>
    </source>
</evidence>
<feature type="region of interest" description="Disordered" evidence="5">
    <location>
        <begin position="272"/>
        <end position="294"/>
    </location>
</feature>
<keyword evidence="2 6" id="KW-0812">Transmembrane</keyword>
<dbReference type="AlphaFoldDB" id="A0A543AA03"/>
<dbReference type="RefSeq" id="WP_141781309.1">
    <property type="nucleotide sequence ID" value="NZ_VFOV01000001.1"/>
</dbReference>
<organism evidence="7 8">
    <name type="scientific">Nocardioides albertanoniae</name>
    <dbReference type="NCBI Taxonomy" id="1175486"/>
    <lineage>
        <taxon>Bacteria</taxon>
        <taxon>Bacillati</taxon>
        <taxon>Actinomycetota</taxon>
        <taxon>Actinomycetes</taxon>
        <taxon>Propionibacteriales</taxon>
        <taxon>Nocardioidaceae</taxon>
        <taxon>Nocardioides</taxon>
    </lineage>
</organism>